<evidence type="ECO:0000313" key="14">
    <source>
        <dbReference type="Proteomes" id="UP000030653"/>
    </source>
</evidence>
<dbReference type="CDD" id="cd18176">
    <property type="entry name" value="ATP-synt_Vo_c_ATP6C_rpt2"/>
    <property type="match status" value="1"/>
</dbReference>
<dbReference type="CDD" id="cd18175">
    <property type="entry name" value="ATP-synt_Vo_c_ATP6C_rpt1"/>
    <property type="match status" value="1"/>
</dbReference>
<dbReference type="GO" id="GO:0046961">
    <property type="term" value="F:proton-transporting ATPase activity, rotational mechanism"/>
    <property type="evidence" value="ECO:0007669"/>
    <property type="project" value="InterPro"/>
</dbReference>
<comment type="function">
    <text evidence="11">Proton-conducting pore forming of the V0 complex of vacuolar(H+)-ATPase (V-ATPase), a multisubunit enzyme composed of a peripheral complex (V1) that hydrolyzes ATP and a membrane integral complex (V0) that translocates protons. V-ATPase is responsible for acidifying and maintaining the pH of intracellular compartments.</text>
</comment>
<dbReference type="Gene3D" id="1.20.120.610">
    <property type="entry name" value="lithium bound rotor ring of v- atpase"/>
    <property type="match status" value="1"/>
</dbReference>
<dbReference type="InterPro" id="IPR002379">
    <property type="entry name" value="ATPase_proteolipid_c-like_dom"/>
</dbReference>
<dbReference type="STRING" id="1858805.M5FUC6"/>
<feature type="transmembrane region" description="Helical" evidence="11">
    <location>
        <begin position="126"/>
        <end position="151"/>
    </location>
</feature>
<dbReference type="GeneID" id="63690369"/>
<dbReference type="PANTHER" id="PTHR10263">
    <property type="entry name" value="V-TYPE PROTON ATPASE PROTEOLIPID SUBUNIT"/>
    <property type="match status" value="1"/>
</dbReference>
<dbReference type="InterPro" id="IPR000245">
    <property type="entry name" value="ATPase_proteolipid_csu"/>
</dbReference>
<dbReference type="GO" id="GO:0033179">
    <property type="term" value="C:proton-transporting V-type ATPase, V0 domain"/>
    <property type="evidence" value="ECO:0007669"/>
    <property type="project" value="InterPro"/>
</dbReference>
<dbReference type="AlphaFoldDB" id="M5FUC6"/>
<keyword evidence="4 11" id="KW-0812">Transmembrane</keyword>
<protein>
    <recommendedName>
        <fullName evidence="11">V-type proton ATPase proteolipid subunit</fullName>
    </recommendedName>
</protein>
<evidence type="ECO:0000256" key="2">
    <source>
        <dbReference type="ARBA" id="ARBA00007296"/>
    </source>
</evidence>
<dbReference type="Proteomes" id="UP000030653">
    <property type="component" value="Unassembled WGS sequence"/>
</dbReference>
<feature type="domain" description="V-ATPase proteolipid subunit C-like" evidence="12">
    <location>
        <begin position="92"/>
        <end position="151"/>
    </location>
</feature>
<comment type="similarity">
    <text evidence="2 11">Belongs to the V-ATPase proteolipid subunit family.</text>
</comment>
<evidence type="ECO:0000256" key="1">
    <source>
        <dbReference type="ARBA" id="ARBA00004128"/>
    </source>
</evidence>
<dbReference type="HOGENOM" id="CLU_085752_1_2_1"/>
<keyword evidence="14" id="KW-1185">Reference proteome</keyword>
<evidence type="ECO:0000313" key="13">
    <source>
        <dbReference type="EMBL" id="EJT99813.1"/>
    </source>
</evidence>
<sequence>MSLGLTEYCPVYAPFFGAVGCTAAISLCCTYGTAKSGVGIAAMGVLRPDLMVRASVPVVMAGIIGIYGLVVSVVIAGGLGYTMPLYTGFVQLGAGFSVGLSGLAAGFAIGIVGDAGARGFGQQPKIFVGMILILIFAEVLAIYGLIVALILTTAATSGDVANAVRVAVSLLECVLMGVQVSRWLS</sequence>
<evidence type="ECO:0000256" key="9">
    <source>
        <dbReference type="ARBA" id="ARBA00045519"/>
    </source>
</evidence>
<feature type="transmembrane region" description="Helical" evidence="11">
    <location>
        <begin position="54"/>
        <end position="77"/>
    </location>
</feature>
<keyword evidence="5 11" id="KW-0375">Hydrogen ion transport</keyword>
<keyword evidence="7 11" id="KW-0406">Ion transport</keyword>
<dbReference type="InterPro" id="IPR011555">
    <property type="entry name" value="ATPase_proteolipid_su_C_euk"/>
</dbReference>
<reference evidence="13 14" key="1">
    <citation type="journal article" date="2012" name="Science">
        <title>The Paleozoic origin of enzymatic lignin decomposition reconstructed from 31 fungal genomes.</title>
        <authorList>
            <person name="Floudas D."/>
            <person name="Binder M."/>
            <person name="Riley R."/>
            <person name="Barry K."/>
            <person name="Blanchette R.A."/>
            <person name="Henrissat B."/>
            <person name="Martinez A.T."/>
            <person name="Otillar R."/>
            <person name="Spatafora J.W."/>
            <person name="Yadav J.S."/>
            <person name="Aerts A."/>
            <person name="Benoit I."/>
            <person name="Boyd A."/>
            <person name="Carlson A."/>
            <person name="Copeland A."/>
            <person name="Coutinho P.M."/>
            <person name="de Vries R.P."/>
            <person name="Ferreira P."/>
            <person name="Findley K."/>
            <person name="Foster B."/>
            <person name="Gaskell J."/>
            <person name="Glotzer D."/>
            <person name="Gorecki P."/>
            <person name="Heitman J."/>
            <person name="Hesse C."/>
            <person name="Hori C."/>
            <person name="Igarashi K."/>
            <person name="Jurgens J.A."/>
            <person name="Kallen N."/>
            <person name="Kersten P."/>
            <person name="Kohler A."/>
            <person name="Kuees U."/>
            <person name="Kumar T.K.A."/>
            <person name="Kuo A."/>
            <person name="LaButti K."/>
            <person name="Larrondo L.F."/>
            <person name="Lindquist E."/>
            <person name="Ling A."/>
            <person name="Lombard V."/>
            <person name="Lucas S."/>
            <person name="Lundell T."/>
            <person name="Martin R."/>
            <person name="McLaughlin D.J."/>
            <person name="Morgenstern I."/>
            <person name="Morin E."/>
            <person name="Murat C."/>
            <person name="Nagy L.G."/>
            <person name="Nolan M."/>
            <person name="Ohm R.A."/>
            <person name="Patyshakuliyeva A."/>
            <person name="Rokas A."/>
            <person name="Ruiz-Duenas F.J."/>
            <person name="Sabat G."/>
            <person name="Salamov A."/>
            <person name="Samejima M."/>
            <person name="Schmutz J."/>
            <person name="Slot J.C."/>
            <person name="St John F."/>
            <person name="Stenlid J."/>
            <person name="Sun H."/>
            <person name="Sun S."/>
            <person name="Syed K."/>
            <person name="Tsang A."/>
            <person name="Wiebenga A."/>
            <person name="Young D."/>
            <person name="Pisabarro A."/>
            <person name="Eastwood D.C."/>
            <person name="Martin F."/>
            <person name="Cullen D."/>
            <person name="Grigoriev I.V."/>
            <person name="Hibbett D.S."/>
        </authorList>
    </citation>
    <scope>NUCLEOTIDE SEQUENCE [LARGE SCALE GENOMIC DNA]</scope>
    <source>
        <strain evidence="13 14">DJM-731 SS1</strain>
    </source>
</reference>
<keyword evidence="3 11" id="KW-0813">Transport</keyword>
<evidence type="ECO:0000256" key="4">
    <source>
        <dbReference type="ARBA" id="ARBA00022692"/>
    </source>
</evidence>
<accession>M5FUC6</accession>
<dbReference type="GO" id="GO:0005774">
    <property type="term" value="C:vacuolar membrane"/>
    <property type="evidence" value="ECO:0007669"/>
    <property type="project" value="UniProtKB-SubCell"/>
</dbReference>
<keyword evidence="8 11" id="KW-0472">Membrane</keyword>
<feature type="domain" description="V-ATPase proteolipid subunit C-like" evidence="12">
    <location>
        <begin position="17"/>
        <end position="75"/>
    </location>
</feature>
<dbReference type="PRINTS" id="PR00122">
    <property type="entry name" value="VACATPASE"/>
</dbReference>
<feature type="transmembrane region" description="Helical" evidence="11">
    <location>
        <begin position="89"/>
        <end position="114"/>
    </location>
</feature>
<dbReference type="RefSeq" id="XP_040626711.1">
    <property type="nucleotide sequence ID" value="XM_040775307.1"/>
</dbReference>
<gene>
    <name evidence="13" type="ORF">DACRYDRAFT_55153</name>
</gene>
<dbReference type="OrthoDB" id="1744869at2759"/>
<dbReference type="InterPro" id="IPR035921">
    <property type="entry name" value="F/V-ATP_Csub_sf"/>
</dbReference>
<evidence type="ECO:0000256" key="6">
    <source>
        <dbReference type="ARBA" id="ARBA00022989"/>
    </source>
</evidence>
<comment type="function">
    <text evidence="9">Proton-conducting pore forming subunit of the V0 complex of vacuolar(H+)-ATPase (V-ATPase), a multisubunit enzyme composed of a peripheral complex (V1) that hydrolyzes ATP and a membrane integral complex (V0) that translocates protons. V-ATPase is responsible for acidifying and maintaining the pH of intracellular compartments.</text>
</comment>
<organism evidence="13 14">
    <name type="scientific">Dacryopinax primogenitus (strain DJM 731)</name>
    <name type="common">Brown rot fungus</name>
    <dbReference type="NCBI Taxonomy" id="1858805"/>
    <lineage>
        <taxon>Eukaryota</taxon>
        <taxon>Fungi</taxon>
        <taxon>Dikarya</taxon>
        <taxon>Basidiomycota</taxon>
        <taxon>Agaricomycotina</taxon>
        <taxon>Dacrymycetes</taxon>
        <taxon>Dacrymycetales</taxon>
        <taxon>Dacrymycetaceae</taxon>
        <taxon>Dacryopinax</taxon>
    </lineage>
</organism>
<dbReference type="SUPFAM" id="SSF81333">
    <property type="entry name" value="F1F0 ATP synthase subunit C"/>
    <property type="match status" value="1"/>
</dbReference>
<name>M5FUC6_DACPD</name>
<dbReference type="NCBIfam" id="TIGR01100">
    <property type="entry name" value="V_ATP_synt_C"/>
    <property type="match status" value="1"/>
</dbReference>
<proteinExistence type="inferred from homology"/>
<evidence type="ECO:0000256" key="3">
    <source>
        <dbReference type="ARBA" id="ARBA00022448"/>
    </source>
</evidence>
<dbReference type="OMA" id="APIYAPF"/>
<keyword evidence="6 11" id="KW-1133">Transmembrane helix</keyword>
<evidence type="ECO:0000256" key="5">
    <source>
        <dbReference type="ARBA" id="ARBA00022781"/>
    </source>
</evidence>
<feature type="transmembrane region" description="Helical" evidence="11">
    <location>
        <begin position="12"/>
        <end position="34"/>
    </location>
</feature>
<dbReference type="EMBL" id="JH795868">
    <property type="protein sequence ID" value="EJT99813.1"/>
    <property type="molecule type" value="Genomic_DNA"/>
</dbReference>
<evidence type="ECO:0000256" key="7">
    <source>
        <dbReference type="ARBA" id="ARBA00023065"/>
    </source>
</evidence>
<evidence type="ECO:0000256" key="10">
    <source>
        <dbReference type="ARBA" id="ARBA00046480"/>
    </source>
</evidence>
<dbReference type="FunFam" id="1.20.120.610:FF:000001">
    <property type="entry name" value="V-type proton ATPase proteolipid subunit"/>
    <property type="match status" value="1"/>
</dbReference>
<dbReference type="Pfam" id="PF00137">
    <property type="entry name" value="ATP-synt_C"/>
    <property type="match status" value="2"/>
</dbReference>
<evidence type="ECO:0000259" key="12">
    <source>
        <dbReference type="Pfam" id="PF00137"/>
    </source>
</evidence>
<keyword evidence="11" id="KW-0926">Vacuole</keyword>
<comment type="subunit">
    <text evidence="10 11">V-ATPase is a heteromultimeric enzyme composed of a peripheral catalytic V1 complex (components A to H) attached to an integral membrane V0 proton pore complex (components: a, c, c', c'', d, e, f and VOA1). The decameric c-ring forms the proton-conducting pore, and is composed of eight proteolipid subunits c, one subunit c' and one subunit c''.</text>
</comment>
<evidence type="ECO:0000256" key="11">
    <source>
        <dbReference type="RuleBase" id="RU363060"/>
    </source>
</evidence>
<comment type="subcellular location">
    <subcellularLocation>
        <location evidence="1 11">Vacuole membrane</location>
        <topology evidence="1 11">Multi-pass membrane protein</topology>
    </subcellularLocation>
</comment>
<evidence type="ECO:0000256" key="8">
    <source>
        <dbReference type="ARBA" id="ARBA00023136"/>
    </source>
</evidence>